<reference evidence="9 10" key="1">
    <citation type="journal article" date="2011" name="J. Bacteriol.">
        <title>Complete genome sequence of Polymorphum gilvum SL003B-26A1T, a crude oil-degrading bacterium from oil-polluted saline soil.</title>
        <authorList>
            <person name="Li S.G."/>
            <person name="Tang Y.Q."/>
            <person name="Nie Y."/>
            <person name="Cai M."/>
            <person name="Wu X.L."/>
        </authorList>
    </citation>
    <scope>NUCLEOTIDE SEQUENCE [LARGE SCALE GENOMIC DNA]</scope>
    <source>
        <strain evidence="10">LMG 25793 / CGMCC 1.9160 / SL003B-26A1</strain>
    </source>
</reference>
<keyword evidence="3 7" id="KW-0227">DNA damage</keyword>
<dbReference type="SUPFAM" id="SSF57863">
    <property type="entry name" value="ArfGap/RecO-like zinc finger"/>
    <property type="match status" value="1"/>
</dbReference>
<proteinExistence type="inferred from homology"/>
<dbReference type="Gene3D" id="2.40.50.140">
    <property type="entry name" value="Nucleic acid-binding proteins"/>
    <property type="match status" value="1"/>
</dbReference>
<dbReference type="AlphaFoldDB" id="F2IW36"/>
<dbReference type="InterPro" id="IPR012340">
    <property type="entry name" value="NA-bd_OB-fold"/>
</dbReference>
<evidence type="ECO:0000256" key="5">
    <source>
        <dbReference type="ARBA" id="ARBA00023204"/>
    </source>
</evidence>
<dbReference type="HAMAP" id="MF_00201">
    <property type="entry name" value="RecO"/>
    <property type="match status" value="1"/>
</dbReference>
<sequence length="253" mass="27679">MEWSEDGIILGTRSHGESGVVLELMTRRRGRHLGLVRGGRSRRQQPVLQPGNLVRATWRARIADQLGAFTVEPLQLRAGALMDSALALHALQHLAGLLRLLPERDAHERLYDALTIVLDHLGEAMIAGPLIVRFELELLNELGFGLDLTRCAATGQLWDLAYVSPKSGRAVSRDAGAPYRDQLLPLPSFLVEGERQPGSEITFADISQGLRLTAFFLARHVLEPQGHAPSLSREELVKALERGFGPVGLAGCP</sequence>
<keyword evidence="10" id="KW-1185">Reference proteome</keyword>
<evidence type="ECO:0000313" key="9">
    <source>
        <dbReference type="EMBL" id="ADZ70318.1"/>
    </source>
</evidence>
<dbReference type="KEGG" id="pgv:SL003B_1892"/>
<dbReference type="PANTHER" id="PTHR33991:SF1">
    <property type="entry name" value="DNA REPAIR PROTEIN RECO"/>
    <property type="match status" value="1"/>
</dbReference>
<dbReference type="GO" id="GO:0043590">
    <property type="term" value="C:bacterial nucleoid"/>
    <property type="evidence" value="ECO:0007669"/>
    <property type="project" value="TreeGrafter"/>
</dbReference>
<dbReference type="GO" id="GO:0006302">
    <property type="term" value="P:double-strand break repair"/>
    <property type="evidence" value="ECO:0007669"/>
    <property type="project" value="TreeGrafter"/>
</dbReference>
<dbReference type="NCBIfam" id="TIGR00613">
    <property type="entry name" value="reco"/>
    <property type="match status" value="1"/>
</dbReference>
<keyword evidence="5 7" id="KW-0234">DNA repair</keyword>
<dbReference type="GO" id="GO:0006310">
    <property type="term" value="P:DNA recombination"/>
    <property type="evidence" value="ECO:0007669"/>
    <property type="project" value="UniProtKB-UniRule"/>
</dbReference>
<organism evidence="9 10">
    <name type="scientific">Polymorphum gilvum (strain LMG 25793 / CGMCC 1.9160 / SL003B-26A1)</name>
    <dbReference type="NCBI Taxonomy" id="991905"/>
    <lineage>
        <taxon>Bacteria</taxon>
        <taxon>Pseudomonadati</taxon>
        <taxon>Pseudomonadota</taxon>
        <taxon>Alphaproteobacteria</taxon>
        <taxon>Rhodobacterales</taxon>
        <taxon>Paracoccaceae</taxon>
        <taxon>Polymorphum</taxon>
    </lineage>
</organism>
<dbReference type="eggNOG" id="COG1381">
    <property type="taxonomic scope" value="Bacteria"/>
</dbReference>
<evidence type="ECO:0000256" key="6">
    <source>
        <dbReference type="ARBA" id="ARBA00033409"/>
    </source>
</evidence>
<accession>F2IW36</accession>
<dbReference type="HOGENOM" id="CLU_086029_0_0_5"/>
<dbReference type="InterPro" id="IPR037278">
    <property type="entry name" value="ARFGAP/RecO"/>
</dbReference>
<dbReference type="InterPro" id="IPR022572">
    <property type="entry name" value="DNA_rep/recomb_RecO_N"/>
</dbReference>
<dbReference type="Gene3D" id="1.20.1440.120">
    <property type="entry name" value="Recombination protein O, C-terminal domain"/>
    <property type="match status" value="1"/>
</dbReference>
<evidence type="ECO:0000256" key="3">
    <source>
        <dbReference type="ARBA" id="ARBA00022763"/>
    </source>
</evidence>
<dbReference type="PATRIC" id="fig|991905.3.peg.1940"/>
<protein>
    <recommendedName>
        <fullName evidence="2 7">DNA repair protein RecO</fullName>
    </recommendedName>
    <alternativeName>
        <fullName evidence="6 7">Recombination protein O</fullName>
    </alternativeName>
</protein>
<dbReference type="InterPro" id="IPR003717">
    <property type="entry name" value="RecO"/>
</dbReference>
<dbReference type="EMBL" id="CP002568">
    <property type="protein sequence ID" value="ADZ70318.1"/>
    <property type="molecule type" value="Genomic_DNA"/>
</dbReference>
<comment type="similarity">
    <text evidence="1 7">Belongs to the RecO family.</text>
</comment>
<dbReference type="OrthoDB" id="9804792at2"/>
<evidence type="ECO:0000256" key="7">
    <source>
        <dbReference type="HAMAP-Rule" id="MF_00201"/>
    </source>
</evidence>
<keyword evidence="4 7" id="KW-0233">DNA recombination</keyword>
<evidence type="ECO:0000256" key="1">
    <source>
        <dbReference type="ARBA" id="ARBA00007452"/>
    </source>
</evidence>
<dbReference type="SUPFAM" id="SSF50249">
    <property type="entry name" value="Nucleic acid-binding proteins"/>
    <property type="match status" value="1"/>
</dbReference>
<dbReference type="InterPro" id="IPR042242">
    <property type="entry name" value="RecO_C"/>
</dbReference>
<name>F2IW36_POLGS</name>
<evidence type="ECO:0000256" key="2">
    <source>
        <dbReference type="ARBA" id="ARBA00021310"/>
    </source>
</evidence>
<dbReference type="Pfam" id="PF02565">
    <property type="entry name" value="RecO_C"/>
    <property type="match status" value="1"/>
</dbReference>
<feature type="domain" description="DNA replication/recombination mediator RecO N-terminal" evidence="8">
    <location>
        <begin position="1"/>
        <end position="73"/>
    </location>
</feature>
<dbReference type="Pfam" id="PF11967">
    <property type="entry name" value="RecO_N"/>
    <property type="match status" value="1"/>
</dbReference>
<dbReference type="PANTHER" id="PTHR33991">
    <property type="entry name" value="DNA REPAIR PROTEIN RECO"/>
    <property type="match status" value="1"/>
</dbReference>
<dbReference type="RefSeq" id="WP_013652636.1">
    <property type="nucleotide sequence ID" value="NC_015259.1"/>
</dbReference>
<dbReference type="STRING" id="991905.SL003B_1892"/>
<comment type="function">
    <text evidence="7">Involved in DNA repair and RecF pathway recombination.</text>
</comment>
<dbReference type="Proteomes" id="UP000008130">
    <property type="component" value="Chromosome"/>
</dbReference>
<gene>
    <name evidence="7 9" type="primary">recO</name>
    <name evidence="9" type="ordered locus">SL003B_1892</name>
</gene>
<evidence type="ECO:0000313" key="10">
    <source>
        <dbReference type="Proteomes" id="UP000008130"/>
    </source>
</evidence>
<evidence type="ECO:0000256" key="4">
    <source>
        <dbReference type="ARBA" id="ARBA00023172"/>
    </source>
</evidence>
<evidence type="ECO:0000259" key="8">
    <source>
        <dbReference type="Pfam" id="PF11967"/>
    </source>
</evidence>